<keyword evidence="2" id="KW-0808">Transferase</keyword>
<proteinExistence type="predicted"/>
<dbReference type="SUPFAM" id="SSF55729">
    <property type="entry name" value="Acyl-CoA N-acyltransferases (Nat)"/>
    <property type="match status" value="1"/>
</dbReference>
<keyword evidence="3" id="KW-1185">Reference proteome</keyword>
<feature type="domain" description="BioF2-like acetyltransferase" evidence="1">
    <location>
        <begin position="150"/>
        <end position="265"/>
    </location>
</feature>
<dbReference type="AlphaFoldDB" id="A0A1I4MPS5"/>
<organism evidence="2 3">
    <name type="scientific">Pelosinus propionicus DSM 13327</name>
    <dbReference type="NCBI Taxonomy" id="1123291"/>
    <lineage>
        <taxon>Bacteria</taxon>
        <taxon>Bacillati</taxon>
        <taxon>Bacillota</taxon>
        <taxon>Negativicutes</taxon>
        <taxon>Selenomonadales</taxon>
        <taxon>Sporomusaceae</taxon>
        <taxon>Pelosinus</taxon>
    </lineage>
</organism>
<dbReference type="RefSeq" id="WP_090940113.1">
    <property type="nucleotide sequence ID" value="NZ_FOTS01000036.1"/>
</dbReference>
<dbReference type="Pfam" id="PF13480">
    <property type="entry name" value="Acetyltransf_6"/>
    <property type="match status" value="1"/>
</dbReference>
<dbReference type="STRING" id="1123291.SAMN04490355_10368"/>
<evidence type="ECO:0000313" key="3">
    <source>
        <dbReference type="Proteomes" id="UP000199520"/>
    </source>
</evidence>
<reference evidence="3" key="1">
    <citation type="submission" date="2016-10" db="EMBL/GenBank/DDBJ databases">
        <authorList>
            <person name="Varghese N."/>
            <person name="Submissions S."/>
        </authorList>
    </citation>
    <scope>NUCLEOTIDE SEQUENCE [LARGE SCALE GENOMIC DNA]</scope>
    <source>
        <strain evidence="3">DSM 13327</strain>
    </source>
</reference>
<dbReference type="GO" id="GO:0016740">
    <property type="term" value="F:transferase activity"/>
    <property type="evidence" value="ECO:0007669"/>
    <property type="project" value="UniProtKB-KW"/>
</dbReference>
<dbReference type="Gene3D" id="3.40.630.30">
    <property type="match status" value="1"/>
</dbReference>
<sequence length="321" mass="37704">MDDNKQKYRDLCEIEKIIPIFSKDWWLDAVCGDDNWDVVIIEKDGEIVASWPFYIKKSGFNVIAMPRLTQAMGIWISYPNGQKYTKRLAYEKKIFTDLIGRLPQVDMFSQNFHYSITNWLPLYWSGFQQATRYTYVIEDITDLVKVYNNFQSNIKTDIKKAQRTVNCYFDSDIDKFFNTNRLTFERQRMQMPYDIKFLKRLDAACSKRECRKIFYAQDEQGRIHAAIYIIWDEQSAYYLMGGGHPELRSSGATSLLLWKAIQFAATVTKKFDFEGSMIEPVERFFRAFGAVQKPYFSISKANRKMRVCQAVRDLGKALLKG</sequence>
<protein>
    <submittedName>
        <fullName evidence="2">Acetyltransferase (GNAT) domain-containing protein</fullName>
    </submittedName>
</protein>
<dbReference type="InterPro" id="IPR038740">
    <property type="entry name" value="BioF2-like_GNAT_dom"/>
</dbReference>
<dbReference type="EMBL" id="FOTS01000036">
    <property type="protein sequence ID" value="SFM05056.1"/>
    <property type="molecule type" value="Genomic_DNA"/>
</dbReference>
<evidence type="ECO:0000259" key="1">
    <source>
        <dbReference type="Pfam" id="PF13480"/>
    </source>
</evidence>
<dbReference type="Proteomes" id="UP000199520">
    <property type="component" value="Unassembled WGS sequence"/>
</dbReference>
<accession>A0A1I4MPS5</accession>
<name>A0A1I4MPS5_9FIRM</name>
<dbReference type="InterPro" id="IPR016181">
    <property type="entry name" value="Acyl_CoA_acyltransferase"/>
</dbReference>
<evidence type="ECO:0000313" key="2">
    <source>
        <dbReference type="EMBL" id="SFM05056.1"/>
    </source>
</evidence>
<gene>
    <name evidence="2" type="ORF">SAMN04490355_10368</name>
</gene>
<dbReference type="OrthoDB" id="116151at2"/>